<dbReference type="GO" id="GO:0008168">
    <property type="term" value="F:methyltransferase activity"/>
    <property type="evidence" value="ECO:0007669"/>
    <property type="project" value="UniProtKB-KW"/>
</dbReference>
<keyword evidence="2" id="KW-0489">Methyltransferase</keyword>
<keyword evidence="2" id="KW-0808">Transferase</keyword>
<gene>
    <name evidence="2" type="ORF">RPMA_06630</name>
</gene>
<evidence type="ECO:0000313" key="3">
    <source>
        <dbReference type="Proteomes" id="UP000682843"/>
    </source>
</evidence>
<dbReference type="InterPro" id="IPR029063">
    <property type="entry name" value="SAM-dependent_MTases_sf"/>
</dbReference>
<dbReference type="InterPro" id="IPR006342">
    <property type="entry name" value="FkbM_mtfrase"/>
</dbReference>
<evidence type="ECO:0000259" key="1">
    <source>
        <dbReference type="Pfam" id="PF05050"/>
    </source>
</evidence>
<dbReference type="SUPFAM" id="SSF53335">
    <property type="entry name" value="S-adenosyl-L-methionine-dependent methyltransferases"/>
    <property type="match status" value="1"/>
</dbReference>
<keyword evidence="3" id="KW-1185">Reference proteome</keyword>
<dbReference type="EMBL" id="CP036498">
    <property type="protein sequence ID" value="QUS38544.1"/>
    <property type="molecule type" value="Genomic_DNA"/>
</dbReference>
<dbReference type="NCBIfam" id="TIGR01444">
    <property type="entry name" value="fkbM_fam"/>
    <property type="match status" value="1"/>
</dbReference>
<accession>A0ABX8A4E7</accession>
<dbReference type="RefSeq" id="WP_211912082.1">
    <property type="nucleotide sequence ID" value="NZ_CP036498.1"/>
</dbReference>
<dbReference type="Pfam" id="PF05050">
    <property type="entry name" value="Methyltransf_21"/>
    <property type="match status" value="1"/>
</dbReference>
<name>A0ABX8A4E7_9BRAD</name>
<protein>
    <submittedName>
        <fullName evidence="2">FkbM family methyltransferase</fullName>
    </submittedName>
</protein>
<proteinExistence type="predicted"/>
<organism evidence="2 3">
    <name type="scientific">Tardiphaga alba</name>
    <dbReference type="NCBI Taxonomy" id="340268"/>
    <lineage>
        <taxon>Bacteria</taxon>
        <taxon>Pseudomonadati</taxon>
        <taxon>Pseudomonadota</taxon>
        <taxon>Alphaproteobacteria</taxon>
        <taxon>Hyphomicrobiales</taxon>
        <taxon>Nitrobacteraceae</taxon>
        <taxon>Tardiphaga</taxon>
    </lineage>
</organism>
<dbReference type="GO" id="GO:0032259">
    <property type="term" value="P:methylation"/>
    <property type="evidence" value="ECO:0007669"/>
    <property type="project" value="UniProtKB-KW"/>
</dbReference>
<feature type="domain" description="Methyltransferase FkbM" evidence="1">
    <location>
        <begin position="52"/>
        <end position="227"/>
    </location>
</feature>
<dbReference type="Proteomes" id="UP000682843">
    <property type="component" value="Chromosome"/>
</dbReference>
<evidence type="ECO:0000313" key="2">
    <source>
        <dbReference type="EMBL" id="QUS38544.1"/>
    </source>
</evidence>
<dbReference type="Gene3D" id="3.40.50.150">
    <property type="entry name" value="Vaccinia Virus protein VP39"/>
    <property type="match status" value="1"/>
</dbReference>
<reference evidence="2 3" key="1">
    <citation type="submission" date="2019-02" db="EMBL/GenBank/DDBJ databases">
        <title>Emended description of the genus Rhodopseudomonas and description of Rhodopseudomonas albus sp. nov., a non-phototrophic, heavy-metal-tolerant bacterium isolated from garden soil.</title>
        <authorList>
            <person name="Bao Z."/>
            <person name="Cao W.W."/>
            <person name="Sato Y."/>
            <person name="Nishizawa T."/>
            <person name="Zhao J."/>
            <person name="Guo Y."/>
            <person name="Ohta H."/>
        </authorList>
    </citation>
    <scope>NUCLEOTIDE SEQUENCE [LARGE SCALE GENOMIC DNA]</scope>
    <source>
        <strain evidence="2 3">SK50-23</strain>
    </source>
</reference>
<sequence>MSLRSLAAQSLSARQKSQLRKFAFQFGGYRMRRVEAIVDQLVREDGARSFLQIGANDGYMSDPLNLAIFRHGLRGAFVEPQANYHRELQNTYRGLPGLRYVQKAIASEAGHMTMFSLDCSSGRLPRWARGVGTLSADQIRKFGDQIPDIESYIRSQDVPCCTVPELLAEIDERDPDIVVVDAEGLDYAILSQFDFAALTTKLVIYETESMEAGDIDALSVMFVRCGFALLSAGQDTVAIRKTTRSWRSMGVEPAAADITQR</sequence>